<keyword evidence="3" id="KW-1185">Reference proteome</keyword>
<evidence type="ECO:0000313" key="3">
    <source>
        <dbReference type="Proteomes" id="UP000789570"/>
    </source>
</evidence>
<accession>A0A9N8YLH8</accession>
<evidence type="ECO:0000256" key="1">
    <source>
        <dbReference type="SAM" id="MobiDB-lite"/>
    </source>
</evidence>
<comment type="caution">
    <text evidence="2">The sequence shown here is derived from an EMBL/GenBank/DDBJ whole genome shotgun (WGS) entry which is preliminary data.</text>
</comment>
<sequence length="186" mass="21970">MEGRIFDGPQGKIKFKESLQYDLINKVQYIDFNVPGEEPNPTEEQDVPNEEPNSTEEQNVPNEMPNPTNEQVEQEVPDNEPNFIELNVPSEEHNPTEDQVEPVRQIIQPVESFHIFYDKLEKILEKSEEDIRTKYLLNRIKNLEDSFENEKVHSLQLENKFNTLKRRTEELELELLIIRNGDPRKK</sequence>
<feature type="region of interest" description="Disordered" evidence="1">
    <location>
        <begin position="32"/>
        <end position="101"/>
    </location>
</feature>
<reference evidence="2" key="1">
    <citation type="submission" date="2021-06" db="EMBL/GenBank/DDBJ databases">
        <authorList>
            <person name="Kallberg Y."/>
            <person name="Tangrot J."/>
            <person name="Rosling A."/>
        </authorList>
    </citation>
    <scope>NUCLEOTIDE SEQUENCE</scope>
    <source>
        <strain evidence="2">UK204</strain>
    </source>
</reference>
<feature type="compositionally biased region" description="Acidic residues" evidence="1">
    <location>
        <begin position="40"/>
        <end position="49"/>
    </location>
</feature>
<proteinExistence type="predicted"/>
<organism evidence="2 3">
    <name type="scientific">Funneliformis caledonium</name>
    <dbReference type="NCBI Taxonomy" id="1117310"/>
    <lineage>
        <taxon>Eukaryota</taxon>
        <taxon>Fungi</taxon>
        <taxon>Fungi incertae sedis</taxon>
        <taxon>Mucoromycota</taxon>
        <taxon>Glomeromycotina</taxon>
        <taxon>Glomeromycetes</taxon>
        <taxon>Glomerales</taxon>
        <taxon>Glomeraceae</taxon>
        <taxon>Funneliformis</taxon>
    </lineage>
</organism>
<dbReference type="Proteomes" id="UP000789570">
    <property type="component" value="Unassembled WGS sequence"/>
</dbReference>
<protein>
    <submittedName>
        <fullName evidence="2">9843_t:CDS:1</fullName>
    </submittedName>
</protein>
<dbReference type="AlphaFoldDB" id="A0A9N8YLH8"/>
<evidence type="ECO:0000313" key="2">
    <source>
        <dbReference type="EMBL" id="CAG8441312.1"/>
    </source>
</evidence>
<feature type="compositionally biased region" description="Polar residues" evidence="1">
    <location>
        <begin position="51"/>
        <end position="71"/>
    </location>
</feature>
<name>A0A9N8YLH8_9GLOM</name>
<gene>
    <name evidence="2" type="ORF">FCALED_LOCUS557</name>
</gene>
<dbReference type="OrthoDB" id="10646429at2759"/>
<dbReference type="EMBL" id="CAJVPQ010000055">
    <property type="protein sequence ID" value="CAG8441312.1"/>
    <property type="molecule type" value="Genomic_DNA"/>
</dbReference>